<dbReference type="GO" id="GO:0005829">
    <property type="term" value="C:cytosol"/>
    <property type="evidence" value="ECO:0007669"/>
    <property type="project" value="TreeGrafter"/>
</dbReference>
<dbReference type="CDD" id="cd03442">
    <property type="entry name" value="BFIT_BACH"/>
    <property type="match status" value="1"/>
</dbReference>
<dbReference type="SUPFAM" id="SSF54637">
    <property type="entry name" value="Thioesterase/thiol ester dehydrase-isomerase"/>
    <property type="match status" value="1"/>
</dbReference>
<dbReference type="AlphaFoldDB" id="A0A327MFU6"/>
<feature type="domain" description="HotDog ACOT-type" evidence="4">
    <location>
        <begin position="18"/>
        <end position="130"/>
    </location>
</feature>
<sequence length="141" mass="14463">MSGAAGGQAPDGAGEAGPRGELAIRTLAMPADTNPAGDIFGGWIMAQMDIAGGLSASARAAGRVVTVTATDMTFLKPVKVGDVVCCYCDLKCIGRTSLTLHVEAWVLRHGQGERIKVTSADITYVALDEAGQPRPVDPPPG</sequence>
<dbReference type="GO" id="GO:0009062">
    <property type="term" value="P:fatty acid catabolic process"/>
    <property type="evidence" value="ECO:0007669"/>
    <property type="project" value="TreeGrafter"/>
</dbReference>
<dbReference type="InterPro" id="IPR040170">
    <property type="entry name" value="Cytosol_ACT"/>
</dbReference>
<evidence type="ECO:0000256" key="3">
    <source>
        <dbReference type="PROSITE-ProRule" id="PRU01106"/>
    </source>
</evidence>
<name>A0A327MFU6_9PROT</name>
<evidence type="ECO:0000259" key="4">
    <source>
        <dbReference type="PROSITE" id="PS51770"/>
    </source>
</evidence>
<evidence type="ECO:0000313" key="5">
    <source>
        <dbReference type="EMBL" id="RAI60933.1"/>
    </source>
</evidence>
<proteinExistence type="inferred from homology"/>
<dbReference type="RefSeq" id="WP_111468045.1">
    <property type="nucleotide sequence ID" value="NZ_QLIX01000001.1"/>
</dbReference>
<organism evidence="5 6">
    <name type="scientific">Roseicella frigidaeris</name>
    <dbReference type="NCBI Taxonomy" id="2230885"/>
    <lineage>
        <taxon>Bacteria</taxon>
        <taxon>Pseudomonadati</taxon>
        <taxon>Pseudomonadota</taxon>
        <taxon>Alphaproteobacteria</taxon>
        <taxon>Acetobacterales</taxon>
        <taxon>Roseomonadaceae</taxon>
        <taxon>Roseicella</taxon>
    </lineage>
</organism>
<dbReference type="InterPro" id="IPR033120">
    <property type="entry name" value="HOTDOG_ACOT"/>
</dbReference>
<protein>
    <submittedName>
        <fullName evidence="5">Acyl-CoA thioesterase</fullName>
    </submittedName>
</protein>
<comment type="caution">
    <text evidence="5">The sequence shown here is derived from an EMBL/GenBank/DDBJ whole genome shotgun (WGS) entry which is preliminary data.</text>
</comment>
<accession>A0A327MFU6</accession>
<dbReference type="PANTHER" id="PTHR11049">
    <property type="entry name" value="ACYL COENZYME A THIOESTER HYDROLASE"/>
    <property type="match status" value="1"/>
</dbReference>
<keyword evidence="6" id="KW-1185">Reference proteome</keyword>
<dbReference type="PROSITE" id="PS51770">
    <property type="entry name" value="HOTDOG_ACOT"/>
    <property type="match status" value="1"/>
</dbReference>
<evidence type="ECO:0000256" key="1">
    <source>
        <dbReference type="ARBA" id="ARBA00010458"/>
    </source>
</evidence>
<dbReference type="Pfam" id="PF03061">
    <property type="entry name" value="4HBT"/>
    <property type="match status" value="1"/>
</dbReference>
<dbReference type="OrthoDB" id="9801856at2"/>
<comment type="similarity">
    <text evidence="1">Belongs to the acyl coenzyme A hydrolase family.</text>
</comment>
<dbReference type="GO" id="GO:0052816">
    <property type="term" value="F:long-chain fatty acyl-CoA hydrolase activity"/>
    <property type="evidence" value="ECO:0007669"/>
    <property type="project" value="TreeGrafter"/>
</dbReference>
<keyword evidence="2 3" id="KW-0378">Hydrolase</keyword>
<reference evidence="6" key="1">
    <citation type="submission" date="2018-06" db="EMBL/GenBank/DDBJ databases">
        <authorList>
            <person name="Khan S.A."/>
        </authorList>
    </citation>
    <scope>NUCLEOTIDE SEQUENCE [LARGE SCALE GENOMIC DNA]</scope>
    <source>
        <strain evidence="6">DB-1506</strain>
    </source>
</reference>
<evidence type="ECO:0000256" key="2">
    <source>
        <dbReference type="ARBA" id="ARBA00022801"/>
    </source>
</evidence>
<evidence type="ECO:0000313" key="6">
    <source>
        <dbReference type="Proteomes" id="UP000249065"/>
    </source>
</evidence>
<dbReference type="Proteomes" id="UP000249065">
    <property type="component" value="Unassembled WGS sequence"/>
</dbReference>
<dbReference type="InterPro" id="IPR006683">
    <property type="entry name" value="Thioestr_dom"/>
</dbReference>
<dbReference type="InterPro" id="IPR029069">
    <property type="entry name" value="HotDog_dom_sf"/>
</dbReference>
<dbReference type="EMBL" id="QLIX01000001">
    <property type="protein sequence ID" value="RAI60933.1"/>
    <property type="molecule type" value="Genomic_DNA"/>
</dbReference>
<gene>
    <name evidence="5" type="ORF">DOO78_02025</name>
</gene>
<dbReference type="Gene3D" id="3.10.129.10">
    <property type="entry name" value="Hotdog Thioesterase"/>
    <property type="match status" value="1"/>
</dbReference>
<dbReference type="PANTHER" id="PTHR11049:SF5">
    <property type="entry name" value="ACYL-COA THIOESTER HYDROLASE YCIA"/>
    <property type="match status" value="1"/>
</dbReference>
<dbReference type="GO" id="GO:0006637">
    <property type="term" value="P:acyl-CoA metabolic process"/>
    <property type="evidence" value="ECO:0007669"/>
    <property type="project" value="TreeGrafter"/>
</dbReference>